<evidence type="ECO:0000256" key="1">
    <source>
        <dbReference type="ARBA" id="ARBA00004141"/>
    </source>
</evidence>
<comment type="subcellular location">
    <subcellularLocation>
        <location evidence="1">Membrane</location>
        <topology evidence="1">Multi-pass membrane protein</topology>
    </subcellularLocation>
</comment>
<evidence type="ECO:0000256" key="6">
    <source>
        <dbReference type="ARBA" id="ARBA00023002"/>
    </source>
</evidence>
<feature type="domain" description="Vitamin K epoxide reductase" evidence="12">
    <location>
        <begin position="60"/>
        <end position="211"/>
    </location>
</feature>
<evidence type="ECO:0000256" key="8">
    <source>
        <dbReference type="ARBA" id="ARBA00023157"/>
    </source>
</evidence>
<keyword evidence="8" id="KW-1015">Disulfide bond</keyword>
<reference evidence="13 14" key="1">
    <citation type="journal article" date="2018" name="Plant J.">
        <title>Genome sequences of Chlorella sorokiniana UTEX 1602 and Micractinium conductrix SAG 241.80: implications to maltose excretion by a green alga.</title>
        <authorList>
            <person name="Arriola M.B."/>
            <person name="Velmurugan N."/>
            <person name="Zhang Y."/>
            <person name="Plunkett M.H."/>
            <person name="Hondzo H."/>
            <person name="Barney B.M."/>
        </authorList>
    </citation>
    <scope>NUCLEOTIDE SEQUENCE [LARGE SCALE GENOMIC DNA]</scope>
    <source>
        <strain evidence="14">UTEX 1602</strain>
    </source>
</reference>
<dbReference type="PANTHER" id="PTHR34573:SF1">
    <property type="entry name" value="VITAMIN K EPOXIDE REDUCTASE DOMAIN-CONTAINING PROTEIN"/>
    <property type="match status" value="1"/>
</dbReference>
<keyword evidence="4" id="KW-0874">Quinone</keyword>
<organism evidence="13 14">
    <name type="scientific">Chlorella sorokiniana</name>
    <name type="common">Freshwater green alga</name>
    <dbReference type="NCBI Taxonomy" id="3076"/>
    <lineage>
        <taxon>Eukaryota</taxon>
        <taxon>Viridiplantae</taxon>
        <taxon>Chlorophyta</taxon>
        <taxon>core chlorophytes</taxon>
        <taxon>Trebouxiophyceae</taxon>
        <taxon>Chlorellales</taxon>
        <taxon>Chlorellaceae</taxon>
        <taxon>Chlorella clade</taxon>
        <taxon>Chlorella</taxon>
    </lineage>
</organism>
<evidence type="ECO:0000313" key="14">
    <source>
        <dbReference type="Proteomes" id="UP000239899"/>
    </source>
</evidence>
<dbReference type="CDD" id="cd12916">
    <property type="entry name" value="VKOR_1"/>
    <property type="match status" value="1"/>
</dbReference>
<dbReference type="InterPro" id="IPR044698">
    <property type="entry name" value="VKOR/LTO1"/>
</dbReference>
<keyword evidence="6" id="KW-0560">Oxidoreductase</keyword>
<keyword evidence="14" id="KW-1185">Reference proteome</keyword>
<evidence type="ECO:0000256" key="3">
    <source>
        <dbReference type="ARBA" id="ARBA00022692"/>
    </source>
</evidence>
<evidence type="ECO:0000259" key="12">
    <source>
        <dbReference type="SMART" id="SM00756"/>
    </source>
</evidence>
<sequence>MLALRALPSPALASRAAGRQHRRSARAAAPPRCSAEGQEAGTSGRERDAVAPAELPPPPKQMPFGAIAALAAVGVADTAYLSAVKLLQLSPACPLAGGCADVLTSEYATLWGVAPLALVGLGAYLGMGALAFAGWRQQRQAAAASSGSAAEDDPAGSPLRTAVLAGGLAMASTSAVLLYILFSQFPGELCPWCLGSAALSFSIAALAASGFRARDLAEAAAPGAGVVAATLLLISSGTGLVGGSAFASGGYDLDYALPTVTTQSPPKAVQLAQRLRDSGARMYGAFWCSHCYDQKQAFGAEAMAAFPYVECYPEGLHKDTKMAAVCQEAPGGLTGFPTWVMPDGEQLVGEQTFEQLEAALAKAAAAPAAATAS</sequence>
<evidence type="ECO:0000256" key="2">
    <source>
        <dbReference type="ARBA" id="ARBA00006214"/>
    </source>
</evidence>
<accession>A0A2P6TR03</accession>
<evidence type="ECO:0000256" key="5">
    <source>
        <dbReference type="ARBA" id="ARBA00022989"/>
    </source>
</evidence>
<evidence type="ECO:0000256" key="11">
    <source>
        <dbReference type="SAM" id="Phobius"/>
    </source>
</evidence>
<dbReference type="InterPro" id="IPR038354">
    <property type="entry name" value="VKOR_sf"/>
</dbReference>
<proteinExistence type="inferred from homology"/>
<feature type="transmembrane region" description="Helical" evidence="11">
    <location>
        <begin position="223"/>
        <end position="247"/>
    </location>
</feature>
<dbReference type="Gene3D" id="3.40.30.10">
    <property type="entry name" value="Glutaredoxin"/>
    <property type="match status" value="1"/>
</dbReference>
<protein>
    <submittedName>
        <fullName evidence="13">Thiol-disulfide oxidoreductase LTO1</fullName>
    </submittedName>
</protein>
<evidence type="ECO:0000256" key="10">
    <source>
        <dbReference type="SAM" id="MobiDB-lite"/>
    </source>
</evidence>
<evidence type="ECO:0000256" key="9">
    <source>
        <dbReference type="ARBA" id="ARBA00023284"/>
    </source>
</evidence>
<dbReference type="InterPro" id="IPR012932">
    <property type="entry name" value="VKOR"/>
</dbReference>
<gene>
    <name evidence="13" type="ORF">C2E21_4505</name>
</gene>
<evidence type="ECO:0000256" key="4">
    <source>
        <dbReference type="ARBA" id="ARBA00022719"/>
    </source>
</evidence>
<dbReference type="InterPro" id="IPR036249">
    <property type="entry name" value="Thioredoxin-like_sf"/>
</dbReference>
<dbReference type="SUPFAM" id="SSF52833">
    <property type="entry name" value="Thioredoxin-like"/>
    <property type="match status" value="1"/>
</dbReference>
<comment type="caution">
    <text evidence="13">The sequence shown here is derived from an EMBL/GenBank/DDBJ whole genome shotgun (WGS) entry which is preliminary data.</text>
</comment>
<feature type="region of interest" description="Disordered" evidence="10">
    <location>
        <begin position="1"/>
        <end position="57"/>
    </location>
</feature>
<feature type="compositionally biased region" description="Low complexity" evidence="10">
    <location>
        <begin position="26"/>
        <end position="35"/>
    </location>
</feature>
<dbReference type="GO" id="GO:0048038">
    <property type="term" value="F:quinone binding"/>
    <property type="evidence" value="ECO:0007669"/>
    <property type="project" value="UniProtKB-KW"/>
</dbReference>
<dbReference type="GO" id="GO:0016491">
    <property type="term" value="F:oxidoreductase activity"/>
    <property type="evidence" value="ECO:0007669"/>
    <property type="project" value="UniProtKB-KW"/>
</dbReference>
<dbReference type="EMBL" id="LHPG02000008">
    <property type="protein sequence ID" value="PRW56494.1"/>
    <property type="molecule type" value="Genomic_DNA"/>
</dbReference>
<dbReference type="STRING" id="3076.A0A2P6TR03"/>
<keyword evidence="7 11" id="KW-0472">Membrane</keyword>
<keyword evidence="5 11" id="KW-1133">Transmembrane helix</keyword>
<dbReference type="OrthoDB" id="343052at2759"/>
<feature type="transmembrane region" description="Helical" evidence="11">
    <location>
        <begin position="108"/>
        <end position="135"/>
    </location>
</feature>
<comment type="similarity">
    <text evidence="2">Belongs to the VKOR family.</text>
</comment>
<dbReference type="SMART" id="SM00756">
    <property type="entry name" value="VKc"/>
    <property type="match status" value="1"/>
</dbReference>
<dbReference type="AlphaFoldDB" id="A0A2P6TR03"/>
<evidence type="ECO:0000256" key="7">
    <source>
        <dbReference type="ARBA" id="ARBA00023136"/>
    </source>
</evidence>
<feature type="compositionally biased region" description="Low complexity" evidence="10">
    <location>
        <begin position="1"/>
        <end position="17"/>
    </location>
</feature>
<dbReference type="PANTHER" id="PTHR34573">
    <property type="entry name" value="VKC DOMAIN-CONTAINING PROTEIN"/>
    <property type="match status" value="1"/>
</dbReference>
<keyword evidence="9" id="KW-0676">Redox-active center</keyword>
<evidence type="ECO:0000313" key="13">
    <source>
        <dbReference type="EMBL" id="PRW56494.1"/>
    </source>
</evidence>
<feature type="transmembrane region" description="Helical" evidence="11">
    <location>
        <begin position="162"/>
        <end position="182"/>
    </location>
</feature>
<keyword evidence="3 11" id="KW-0812">Transmembrane</keyword>
<dbReference type="Proteomes" id="UP000239899">
    <property type="component" value="Unassembled WGS sequence"/>
</dbReference>
<feature type="transmembrane region" description="Helical" evidence="11">
    <location>
        <begin position="189"/>
        <end position="211"/>
    </location>
</feature>
<name>A0A2P6TR03_CHLSO</name>
<dbReference type="Gene3D" id="1.20.1440.130">
    <property type="entry name" value="VKOR domain"/>
    <property type="match status" value="1"/>
</dbReference>
<dbReference type="Pfam" id="PF07884">
    <property type="entry name" value="VKOR"/>
    <property type="match status" value="1"/>
</dbReference>
<dbReference type="GO" id="GO:0016020">
    <property type="term" value="C:membrane"/>
    <property type="evidence" value="ECO:0007669"/>
    <property type="project" value="UniProtKB-SubCell"/>
</dbReference>